<reference evidence="1 2" key="2">
    <citation type="submission" date="2019-01" db="EMBL/GenBank/DDBJ databases">
        <title>Motilimonas pumilus sp. nov., isolated from the gut of sea cucumber (Apostichopus japonicus).</title>
        <authorList>
            <person name="Wang F.-Q."/>
            <person name="Ren L.-H."/>
            <person name="Lin Y.-W."/>
            <person name="Sun G.-H."/>
            <person name="Du Z.-J."/>
            <person name="Zhao J.-X."/>
            <person name="Liu X.-J."/>
            <person name="Liu L.-J."/>
        </authorList>
    </citation>
    <scope>NUCLEOTIDE SEQUENCE [LARGE SCALE GENOMIC DNA]</scope>
    <source>
        <strain evidence="1 2">PLHSC7-2</strain>
    </source>
</reference>
<dbReference type="EMBL" id="QZCH01000004">
    <property type="protein sequence ID" value="RJG49556.1"/>
    <property type="molecule type" value="Genomic_DNA"/>
</dbReference>
<evidence type="ECO:0008006" key="3">
    <source>
        <dbReference type="Google" id="ProtNLM"/>
    </source>
</evidence>
<evidence type="ECO:0000313" key="1">
    <source>
        <dbReference type="EMBL" id="RJG49556.1"/>
    </source>
</evidence>
<dbReference type="OrthoDB" id="503106at2"/>
<evidence type="ECO:0000313" key="2">
    <source>
        <dbReference type="Proteomes" id="UP000283255"/>
    </source>
</evidence>
<organism evidence="1 2">
    <name type="scientific">Motilimonas pumila</name>
    <dbReference type="NCBI Taxonomy" id="2303987"/>
    <lineage>
        <taxon>Bacteria</taxon>
        <taxon>Pseudomonadati</taxon>
        <taxon>Pseudomonadota</taxon>
        <taxon>Gammaproteobacteria</taxon>
        <taxon>Alteromonadales</taxon>
        <taxon>Alteromonadales genera incertae sedis</taxon>
        <taxon>Motilimonas</taxon>
    </lineage>
</organism>
<name>A0A418YHI1_9GAMM</name>
<proteinExistence type="predicted"/>
<gene>
    <name evidence="1" type="ORF">D1Z90_06255</name>
</gene>
<comment type="caution">
    <text evidence="1">The sequence shown here is derived from an EMBL/GenBank/DDBJ whole genome shotgun (WGS) entry which is preliminary data.</text>
</comment>
<dbReference type="PANTHER" id="PTHR38134:SF2">
    <property type="entry name" value="GALACTOKINASE"/>
    <property type="match status" value="1"/>
</dbReference>
<dbReference type="PANTHER" id="PTHR38134">
    <property type="entry name" value="SLR1395 PROTEIN"/>
    <property type="match status" value="1"/>
</dbReference>
<reference evidence="1 2" key="1">
    <citation type="submission" date="2018-09" db="EMBL/GenBank/DDBJ databases">
        <authorList>
            <person name="Wang F."/>
        </authorList>
    </citation>
    <scope>NUCLEOTIDE SEQUENCE [LARGE SCALE GENOMIC DNA]</scope>
    <source>
        <strain evidence="1 2">PLHSC7-2</strain>
    </source>
</reference>
<dbReference type="RefSeq" id="WP_119909891.1">
    <property type="nucleotide sequence ID" value="NZ_QZCH01000004.1"/>
</dbReference>
<dbReference type="InterPro" id="IPR053205">
    <property type="entry name" value="GHMP_kinase_L-arabinokinase"/>
</dbReference>
<keyword evidence="2" id="KW-1185">Reference proteome</keyword>
<accession>A0A418YHI1</accession>
<dbReference type="SUPFAM" id="SSF53756">
    <property type="entry name" value="UDP-Glycosyltransferase/glycogen phosphorylase"/>
    <property type="match status" value="1"/>
</dbReference>
<sequence length="362" mass="39688">MAHSHILFSITHHGFGHAAIAAAVMAQIQKTAPAIKITIMSNVPKDYFDQRLNDHFDYLAVGSDFGMQMLSPIKVDVTASHQQYLEMAAQWSDLVAHEQTHLKRIKPDLVVSNISPVSLAAAATLGILCVSLAPFNWRQIYQRYCASLPDAEKVLAILEQAYQAVECILKTTPHVADPLNASKEVAVGPICQLGQPQADILQQRLRNSSNRVFHRVGLIALGGLTEPLNLNAWPNLPGWLWLVDQTPPSERCDMLHFTAAEMRFLDLVFSVDLALTKPGYGTYTELACAGTNAVTLARPDWPETPFLNAFLQQHVNCVEISPQGLYNGELALAIEQVSTPHQKPRAQANGAANAAKHILALL</sequence>
<dbReference type="AlphaFoldDB" id="A0A418YHI1"/>
<protein>
    <recommendedName>
        <fullName evidence="3">Glycosyl transferase family 28 C-terminal domain-containing protein</fullName>
    </recommendedName>
</protein>
<dbReference type="Proteomes" id="UP000283255">
    <property type="component" value="Unassembled WGS sequence"/>
</dbReference>